<dbReference type="InterPro" id="IPR000713">
    <property type="entry name" value="Mur_ligase_N"/>
</dbReference>
<dbReference type="HAMAP" id="MF_02019">
    <property type="entry name" value="MurF"/>
    <property type="match status" value="1"/>
</dbReference>
<evidence type="ECO:0000256" key="4">
    <source>
        <dbReference type="ARBA" id="ARBA00022741"/>
    </source>
</evidence>
<dbReference type="HOGENOM" id="CLU_031507_1_2_9"/>
<comment type="subcellular location">
    <subcellularLocation>
        <location evidence="10 11">Cytoplasm</location>
    </subcellularLocation>
</comment>
<dbReference type="GO" id="GO:0051301">
    <property type="term" value="P:cell division"/>
    <property type="evidence" value="ECO:0007669"/>
    <property type="project" value="UniProtKB-KW"/>
</dbReference>
<protein>
    <recommendedName>
        <fullName evidence="10 11">UDP-N-acetylmuramoyl-tripeptide--D-alanyl-D-alanine ligase</fullName>
        <ecNumber evidence="10 11">6.3.2.10</ecNumber>
    </recommendedName>
    <alternativeName>
        <fullName evidence="10">D-alanyl-D-alanine-adding enzyme</fullName>
    </alternativeName>
</protein>
<evidence type="ECO:0000256" key="1">
    <source>
        <dbReference type="ARBA" id="ARBA00022490"/>
    </source>
</evidence>
<gene>
    <name evidence="10" type="primary">murF</name>
    <name evidence="15" type="ordered locus">Amet_3709</name>
</gene>
<dbReference type="Gene3D" id="3.90.190.20">
    <property type="entry name" value="Mur ligase, C-terminal domain"/>
    <property type="match status" value="1"/>
</dbReference>
<evidence type="ECO:0000313" key="15">
    <source>
        <dbReference type="EMBL" id="ABR49829.1"/>
    </source>
</evidence>
<dbReference type="Gene3D" id="3.40.1190.10">
    <property type="entry name" value="Mur-like, catalytic domain"/>
    <property type="match status" value="1"/>
</dbReference>
<name>A6TUG1_ALKMQ</name>
<dbReference type="GO" id="GO:0047480">
    <property type="term" value="F:UDP-N-acetylmuramoyl-tripeptide-D-alanyl-D-alanine ligase activity"/>
    <property type="evidence" value="ECO:0007669"/>
    <property type="project" value="UniProtKB-UniRule"/>
</dbReference>
<comment type="pathway">
    <text evidence="10 11">Cell wall biogenesis; peptidoglycan biosynthesis.</text>
</comment>
<keyword evidence="2 10" id="KW-0436">Ligase</keyword>
<dbReference type="OrthoDB" id="9801978at2"/>
<keyword evidence="5 10" id="KW-0067">ATP-binding</keyword>
<dbReference type="InterPro" id="IPR051046">
    <property type="entry name" value="MurCDEF_CellWall_CoF430Synth"/>
</dbReference>
<dbReference type="NCBIfam" id="TIGR01143">
    <property type="entry name" value="murF"/>
    <property type="match status" value="1"/>
</dbReference>
<dbReference type="SUPFAM" id="SSF53244">
    <property type="entry name" value="MurD-like peptide ligases, peptide-binding domain"/>
    <property type="match status" value="1"/>
</dbReference>
<keyword evidence="7 10" id="KW-0573">Peptidoglycan synthesis</keyword>
<dbReference type="STRING" id="293826.Amet_3709"/>
<keyword evidence="4 10" id="KW-0547">Nucleotide-binding</keyword>
<dbReference type="Proteomes" id="UP000001572">
    <property type="component" value="Chromosome"/>
</dbReference>
<comment type="catalytic activity">
    <reaction evidence="10 11">
        <text>D-alanyl-D-alanine + UDP-N-acetyl-alpha-D-muramoyl-L-alanyl-gamma-D-glutamyl-meso-2,6-diaminopimelate + ATP = UDP-N-acetyl-alpha-D-muramoyl-L-alanyl-gamma-D-glutamyl-meso-2,6-diaminopimeloyl-D-alanyl-D-alanine + ADP + phosphate + H(+)</text>
        <dbReference type="Rhea" id="RHEA:28374"/>
        <dbReference type="ChEBI" id="CHEBI:15378"/>
        <dbReference type="ChEBI" id="CHEBI:30616"/>
        <dbReference type="ChEBI" id="CHEBI:43474"/>
        <dbReference type="ChEBI" id="CHEBI:57822"/>
        <dbReference type="ChEBI" id="CHEBI:61386"/>
        <dbReference type="ChEBI" id="CHEBI:83905"/>
        <dbReference type="ChEBI" id="CHEBI:456216"/>
        <dbReference type="EC" id="6.3.2.10"/>
    </reaction>
</comment>
<proteinExistence type="inferred from homology"/>
<comment type="function">
    <text evidence="10 11">Involved in cell wall formation. Catalyzes the final step in the synthesis of UDP-N-acetylmuramoyl-pentapeptide, the precursor of murein.</text>
</comment>
<keyword evidence="1 10" id="KW-0963">Cytoplasm</keyword>
<evidence type="ECO:0000259" key="12">
    <source>
        <dbReference type="Pfam" id="PF01225"/>
    </source>
</evidence>
<organism evidence="15 16">
    <name type="scientific">Alkaliphilus metalliredigens (strain QYMF)</name>
    <dbReference type="NCBI Taxonomy" id="293826"/>
    <lineage>
        <taxon>Bacteria</taxon>
        <taxon>Bacillati</taxon>
        <taxon>Bacillota</taxon>
        <taxon>Clostridia</taxon>
        <taxon>Peptostreptococcales</taxon>
        <taxon>Natronincolaceae</taxon>
        <taxon>Alkaliphilus</taxon>
    </lineage>
</organism>
<evidence type="ECO:0000313" key="16">
    <source>
        <dbReference type="Proteomes" id="UP000001572"/>
    </source>
</evidence>
<evidence type="ECO:0000259" key="14">
    <source>
        <dbReference type="Pfam" id="PF08245"/>
    </source>
</evidence>
<dbReference type="eggNOG" id="COG0770">
    <property type="taxonomic scope" value="Bacteria"/>
</dbReference>
<keyword evidence="9 10" id="KW-0961">Cell wall biogenesis/degradation</keyword>
<evidence type="ECO:0000256" key="6">
    <source>
        <dbReference type="ARBA" id="ARBA00022960"/>
    </source>
</evidence>
<evidence type="ECO:0000256" key="7">
    <source>
        <dbReference type="ARBA" id="ARBA00022984"/>
    </source>
</evidence>
<dbReference type="EMBL" id="CP000724">
    <property type="protein sequence ID" value="ABR49829.1"/>
    <property type="molecule type" value="Genomic_DNA"/>
</dbReference>
<sequence>MIRRKLNEIQEMVKGSGLKKSHEDIWINGVSIDTRTIKDTQLYIPIIGEKFNGHEFIEKAMGNGATATLWDKNQPIPNIDFPFILVEDTLDAIQTLAKAYRNQLNVKIIGITGSNGKTSTKDILFNILQTVYKTHKTLGNLNNHLGVPLTLLEMAENTEIAVIEMGMSGLGEIELLSKIASSDVAIITNSTNVHINDLGSVENILKAKLEIIEGLKPHGLFIYFGDSPPLRVGVEKLDLKQKKVTFGINRDNDYTVKLISSENEGIYFELVGSDSPRLFLSMLGNHQIYNAAAAIAVAQYFNITLEKIQEGMLKIEATGMRNELIKCNGFDILNDSYKSNPISLRSVLDTMYSFKKYKQKIVVLGDMFGTGENEITTHIDIGEEIDPSQIDYVFTIGELGKYFAQGAKTRFPDERVFSFMDKSSLTTKLKEMIKKDAIVLIKGSRILELEKVVDELK</sequence>
<keyword evidence="3 10" id="KW-0132">Cell division</keyword>
<dbReference type="InterPro" id="IPR036565">
    <property type="entry name" value="Mur-like_cat_sf"/>
</dbReference>
<dbReference type="UniPathway" id="UPA00219"/>
<dbReference type="Pfam" id="PF02875">
    <property type="entry name" value="Mur_ligase_C"/>
    <property type="match status" value="1"/>
</dbReference>
<dbReference type="SUPFAM" id="SSF63418">
    <property type="entry name" value="MurE/MurF N-terminal domain"/>
    <property type="match status" value="1"/>
</dbReference>
<dbReference type="Pfam" id="PF01225">
    <property type="entry name" value="Mur_ligase"/>
    <property type="match status" value="1"/>
</dbReference>
<dbReference type="GO" id="GO:0008360">
    <property type="term" value="P:regulation of cell shape"/>
    <property type="evidence" value="ECO:0007669"/>
    <property type="project" value="UniProtKB-KW"/>
</dbReference>
<evidence type="ECO:0000256" key="3">
    <source>
        <dbReference type="ARBA" id="ARBA00022618"/>
    </source>
</evidence>
<feature type="domain" description="Mur ligase C-terminal" evidence="13">
    <location>
        <begin position="321"/>
        <end position="445"/>
    </location>
</feature>
<comment type="similarity">
    <text evidence="10">Belongs to the MurCDEF family. MurF subfamily.</text>
</comment>
<feature type="domain" description="Mur ligase central" evidence="14">
    <location>
        <begin position="111"/>
        <end position="298"/>
    </location>
</feature>
<dbReference type="Pfam" id="PF08245">
    <property type="entry name" value="Mur_ligase_M"/>
    <property type="match status" value="1"/>
</dbReference>
<evidence type="ECO:0000256" key="2">
    <source>
        <dbReference type="ARBA" id="ARBA00022598"/>
    </source>
</evidence>
<dbReference type="SUPFAM" id="SSF53623">
    <property type="entry name" value="MurD-like peptide ligases, catalytic domain"/>
    <property type="match status" value="1"/>
</dbReference>
<dbReference type="InterPro" id="IPR005863">
    <property type="entry name" value="UDP-N-AcMur_synth"/>
</dbReference>
<reference evidence="16" key="1">
    <citation type="journal article" date="2016" name="Genome Announc.">
        <title>Complete genome sequence of Alkaliphilus metalliredigens strain QYMF, an alkaliphilic and metal-reducing bacterium isolated from borax-contaminated leachate ponds.</title>
        <authorList>
            <person name="Hwang C."/>
            <person name="Copeland A."/>
            <person name="Lucas S."/>
            <person name="Lapidus A."/>
            <person name="Barry K."/>
            <person name="Detter J.C."/>
            <person name="Glavina Del Rio T."/>
            <person name="Hammon N."/>
            <person name="Israni S."/>
            <person name="Dalin E."/>
            <person name="Tice H."/>
            <person name="Pitluck S."/>
            <person name="Chertkov O."/>
            <person name="Brettin T."/>
            <person name="Bruce D."/>
            <person name="Han C."/>
            <person name="Schmutz J."/>
            <person name="Larimer F."/>
            <person name="Land M.L."/>
            <person name="Hauser L."/>
            <person name="Kyrpides N."/>
            <person name="Mikhailova N."/>
            <person name="Ye Q."/>
            <person name="Zhou J."/>
            <person name="Richardson P."/>
            <person name="Fields M.W."/>
        </authorList>
    </citation>
    <scope>NUCLEOTIDE SEQUENCE [LARGE SCALE GENOMIC DNA]</scope>
    <source>
        <strain evidence="16">QYMF</strain>
    </source>
</reference>
<evidence type="ECO:0000256" key="9">
    <source>
        <dbReference type="ARBA" id="ARBA00023316"/>
    </source>
</evidence>
<accession>A6TUG1</accession>
<dbReference type="GO" id="GO:0005524">
    <property type="term" value="F:ATP binding"/>
    <property type="evidence" value="ECO:0007669"/>
    <property type="project" value="UniProtKB-UniRule"/>
</dbReference>
<feature type="domain" description="Mur ligase N-terminal catalytic" evidence="12">
    <location>
        <begin position="27"/>
        <end position="101"/>
    </location>
</feature>
<dbReference type="InterPro" id="IPR035911">
    <property type="entry name" value="MurE/MurF_N"/>
</dbReference>
<dbReference type="InterPro" id="IPR004101">
    <property type="entry name" value="Mur_ligase_C"/>
</dbReference>
<dbReference type="RefSeq" id="WP_012064789.1">
    <property type="nucleotide sequence ID" value="NC_009633.1"/>
</dbReference>
<keyword evidence="16" id="KW-1185">Reference proteome</keyword>
<feature type="binding site" evidence="10">
    <location>
        <begin position="113"/>
        <end position="119"/>
    </location>
    <ligand>
        <name>ATP</name>
        <dbReference type="ChEBI" id="CHEBI:30616"/>
    </ligand>
</feature>
<evidence type="ECO:0000256" key="8">
    <source>
        <dbReference type="ARBA" id="ARBA00023306"/>
    </source>
</evidence>
<evidence type="ECO:0000256" key="10">
    <source>
        <dbReference type="HAMAP-Rule" id="MF_02019"/>
    </source>
</evidence>
<dbReference type="GO" id="GO:0009252">
    <property type="term" value="P:peptidoglycan biosynthetic process"/>
    <property type="evidence" value="ECO:0007669"/>
    <property type="project" value="UniProtKB-UniRule"/>
</dbReference>
<keyword evidence="6 10" id="KW-0133">Cell shape</keyword>
<dbReference type="InterPro" id="IPR013221">
    <property type="entry name" value="Mur_ligase_cen"/>
</dbReference>
<dbReference type="GO" id="GO:0008766">
    <property type="term" value="F:UDP-N-acetylmuramoylalanyl-D-glutamyl-2,6-diaminopimelate-D-alanyl-D-alanine ligase activity"/>
    <property type="evidence" value="ECO:0007669"/>
    <property type="project" value="RHEA"/>
</dbReference>
<dbReference type="EC" id="6.3.2.10" evidence="10 11"/>
<dbReference type="PANTHER" id="PTHR43024:SF1">
    <property type="entry name" value="UDP-N-ACETYLMURAMOYL-TRIPEPTIDE--D-ALANYL-D-ALANINE LIGASE"/>
    <property type="match status" value="1"/>
</dbReference>
<dbReference type="GO" id="GO:0071555">
    <property type="term" value="P:cell wall organization"/>
    <property type="evidence" value="ECO:0007669"/>
    <property type="project" value="UniProtKB-KW"/>
</dbReference>
<evidence type="ECO:0000256" key="11">
    <source>
        <dbReference type="RuleBase" id="RU004136"/>
    </source>
</evidence>
<evidence type="ECO:0000256" key="5">
    <source>
        <dbReference type="ARBA" id="ARBA00022840"/>
    </source>
</evidence>
<dbReference type="AlphaFoldDB" id="A6TUG1"/>
<dbReference type="KEGG" id="amt:Amet_3709"/>
<evidence type="ECO:0000259" key="13">
    <source>
        <dbReference type="Pfam" id="PF02875"/>
    </source>
</evidence>
<dbReference type="InterPro" id="IPR036615">
    <property type="entry name" value="Mur_ligase_C_dom_sf"/>
</dbReference>
<dbReference type="GO" id="GO:0005737">
    <property type="term" value="C:cytoplasm"/>
    <property type="evidence" value="ECO:0007669"/>
    <property type="project" value="UniProtKB-SubCell"/>
</dbReference>
<dbReference type="PANTHER" id="PTHR43024">
    <property type="entry name" value="UDP-N-ACETYLMURAMOYL-TRIPEPTIDE--D-ALANYL-D-ALANINE LIGASE"/>
    <property type="match status" value="1"/>
</dbReference>
<keyword evidence="8 10" id="KW-0131">Cell cycle</keyword>
<dbReference type="Gene3D" id="3.40.1390.10">
    <property type="entry name" value="MurE/MurF, N-terminal domain"/>
    <property type="match status" value="1"/>
</dbReference>